<keyword evidence="3" id="KW-1185">Reference proteome</keyword>
<name>A0A179EXJ2_METCM</name>
<evidence type="ECO:0000313" key="3">
    <source>
        <dbReference type="Proteomes" id="UP000078397"/>
    </source>
</evidence>
<evidence type="ECO:0000313" key="2">
    <source>
        <dbReference type="EMBL" id="OAQ57891.1"/>
    </source>
</evidence>
<dbReference type="GeneID" id="28853562"/>
<feature type="region of interest" description="Disordered" evidence="1">
    <location>
        <begin position="1"/>
        <end position="71"/>
    </location>
</feature>
<dbReference type="Proteomes" id="UP000078397">
    <property type="component" value="Unassembled WGS sequence"/>
</dbReference>
<feature type="compositionally biased region" description="Basic and acidic residues" evidence="1">
    <location>
        <begin position="1"/>
        <end position="20"/>
    </location>
</feature>
<dbReference type="RefSeq" id="XP_018136147.1">
    <property type="nucleotide sequence ID" value="XM_018289568.1"/>
</dbReference>
<dbReference type="EMBL" id="LSBJ02000015">
    <property type="protein sequence ID" value="OAQ57891.1"/>
    <property type="molecule type" value="Genomic_DNA"/>
</dbReference>
<organism evidence="2 3">
    <name type="scientific">Pochonia chlamydosporia 170</name>
    <dbReference type="NCBI Taxonomy" id="1380566"/>
    <lineage>
        <taxon>Eukaryota</taxon>
        <taxon>Fungi</taxon>
        <taxon>Dikarya</taxon>
        <taxon>Ascomycota</taxon>
        <taxon>Pezizomycotina</taxon>
        <taxon>Sordariomycetes</taxon>
        <taxon>Hypocreomycetidae</taxon>
        <taxon>Hypocreales</taxon>
        <taxon>Clavicipitaceae</taxon>
        <taxon>Pochonia</taxon>
    </lineage>
</organism>
<gene>
    <name evidence="2" type="ORF">VFPPC_11350</name>
</gene>
<sequence>MSRPNQRHDLSRHMINERSGRTLLPKSTSTQHAPPQRKSSHRRQNPVNQTAVAGPSLYPGAQDTGLGAENVVSGSQMDDANVGTVAPAATLRRATPHYATTPNSVEIPDAAPSAPNNLQHPSSLVMAPLPGASAAPHMAVPVAQPIAPAPQSYQPPVRMDLPAVTPSMPTPQWTPPDAYVSMTAVRQADKLRDLDRRVTQLERASKGGDEAARQKKQRRG</sequence>
<reference evidence="2 3" key="1">
    <citation type="journal article" date="2016" name="PLoS Pathog.">
        <title>Biosynthesis of antibiotic leucinostatins in bio-control fungus Purpureocillium lilacinum and their inhibition on phytophthora revealed by genome mining.</title>
        <authorList>
            <person name="Wang G."/>
            <person name="Liu Z."/>
            <person name="Lin R."/>
            <person name="Li E."/>
            <person name="Mao Z."/>
            <person name="Ling J."/>
            <person name="Yang Y."/>
            <person name="Yin W.B."/>
            <person name="Xie B."/>
        </authorList>
    </citation>
    <scope>NUCLEOTIDE SEQUENCE [LARGE SCALE GENOMIC DNA]</scope>
    <source>
        <strain evidence="2">170</strain>
    </source>
</reference>
<dbReference type="AlphaFoldDB" id="A0A179EXJ2"/>
<feature type="region of interest" description="Disordered" evidence="1">
    <location>
        <begin position="99"/>
        <end position="119"/>
    </location>
</feature>
<comment type="caution">
    <text evidence="2">The sequence shown here is derived from an EMBL/GenBank/DDBJ whole genome shotgun (WGS) entry which is preliminary data.</text>
</comment>
<feature type="compositionally biased region" description="Basic and acidic residues" evidence="1">
    <location>
        <begin position="201"/>
        <end position="213"/>
    </location>
</feature>
<dbReference type="KEGG" id="pchm:VFPPC_11350"/>
<proteinExistence type="predicted"/>
<accession>A0A179EXJ2</accession>
<evidence type="ECO:0000256" key="1">
    <source>
        <dbReference type="SAM" id="MobiDB-lite"/>
    </source>
</evidence>
<protein>
    <submittedName>
        <fullName evidence="2">Uncharacterized protein</fullName>
    </submittedName>
</protein>
<feature type="region of interest" description="Disordered" evidence="1">
    <location>
        <begin position="201"/>
        <end position="220"/>
    </location>
</feature>